<evidence type="ECO:0000313" key="4">
    <source>
        <dbReference type="EMBL" id="CAB4796923.1"/>
    </source>
</evidence>
<proteinExistence type="predicted"/>
<dbReference type="PROSITE" id="PS51704">
    <property type="entry name" value="GP_PDE"/>
    <property type="match status" value="1"/>
</dbReference>
<name>A0A6J6QX71_9ZZZZ</name>
<evidence type="ECO:0000313" key="5">
    <source>
        <dbReference type="EMBL" id="CAB4897250.1"/>
    </source>
</evidence>
<evidence type="ECO:0000313" key="3">
    <source>
        <dbReference type="EMBL" id="CAB4716431.1"/>
    </source>
</evidence>
<dbReference type="EMBL" id="CAEZYH010000021">
    <property type="protein sequence ID" value="CAB4716431.1"/>
    <property type="molecule type" value="Genomic_DNA"/>
</dbReference>
<feature type="region of interest" description="Disordered" evidence="1">
    <location>
        <begin position="1"/>
        <end position="29"/>
    </location>
</feature>
<dbReference type="InterPro" id="IPR017946">
    <property type="entry name" value="PLC-like_Pdiesterase_TIM-brl"/>
</dbReference>
<dbReference type="GO" id="GO:0006629">
    <property type="term" value="P:lipid metabolic process"/>
    <property type="evidence" value="ECO:0007669"/>
    <property type="project" value="InterPro"/>
</dbReference>
<dbReference type="GO" id="GO:0008081">
    <property type="term" value="F:phosphoric diester hydrolase activity"/>
    <property type="evidence" value="ECO:0007669"/>
    <property type="project" value="InterPro"/>
</dbReference>
<dbReference type="InterPro" id="IPR030395">
    <property type="entry name" value="GP_PDE_dom"/>
</dbReference>
<reference evidence="3" key="1">
    <citation type="submission" date="2020-05" db="EMBL/GenBank/DDBJ databases">
        <authorList>
            <person name="Chiriac C."/>
            <person name="Salcher M."/>
            <person name="Ghai R."/>
            <person name="Kavagutti S V."/>
        </authorList>
    </citation>
    <scope>NUCLEOTIDE SEQUENCE</scope>
</reference>
<organism evidence="3">
    <name type="scientific">freshwater metagenome</name>
    <dbReference type="NCBI Taxonomy" id="449393"/>
    <lineage>
        <taxon>unclassified sequences</taxon>
        <taxon>metagenomes</taxon>
        <taxon>ecological metagenomes</taxon>
    </lineage>
</organism>
<evidence type="ECO:0000256" key="1">
    <source>
        <dbReference type="SAM" id="MobiDB-lite"/>
    </source>
</evidence>
<dbReference type="SUPFAM" id="SSF51695">
    <property type="entry name" value="PLC-like phosphodiesterases"/>
    <property type="match status" value="1"/>
</dbReference>
<dbReference type="EMBL" id="CAFAAL010000021">
    <property type="protein sequence ID" value="CAB4796923.1"/>
    <property type="molecule type" value="Genomic_DNA"/>
</dbReference>
<feature type="compositionally biased region" description="Basic and acidic residues" evidence="1">
    <location>
        <begin position="1"/>
        <end position="10"/>
    </location>
</feature>
<dbReference type="PANTHER" id="PTHR46211">
    <property type="entry name" value="GLYCEROPHOSPHORYL DIESTER PHOSPHODIESTERASE"/>
    <property type="match status" value="1"/>
</dbReference>
<accession>A0A6J6QX71</accession>
<dbReference type="EMBL" id="CAFBMF010000035">
    <property type="protein sequence ID" value="CAB4897250.1"/>
    <property type="molecule type" value="Genomic_DNA"/>
</dbReference>
<gene>
    <name evidence="3" type="ORF">UFOPK2658_00722</name>
    <name evidence="4" type="ORF">UFOPK3004_00422</name>
    <name evidence="5" type="ORF">UFOPK3494_00747</name>
</gene>
<dbReference type="Gene3D" id="3.20.20.190">
    <property type="entry name" value="Phosphatidylinositol (PI) phosphodiesterase"/>
    <property type="match status" value="1"/>
</dbReference>
<evidence type="ECO:0000259" key="2">
    <source>
        <dbReference type="PROSITE" id="PS51704"/>
    </source>
</evidence>
<sequence>MFGEAKRSESSVRGWQDGGMSTNRKSRHSSFRHSSLHRFSAIAAAVVLSSIVGACSGDDASSTSVAETVASTDVATTVPTTDAAVPETEAPMAAIDQIVAPEATTVTDLLALDRPAIIAHAGGDFDWPHSTMYAFTQAALNGADVLEMDVMLSSDGVLMVQHDNTVDRLTNNTGLVSSYTAAELEAMDNAYWFSGGVWSDHELADDAYIYRGIRTGDQPAPEGFNDDDFRMVTFEEVSLAFPNHVLDVEIKIPESATGEVDLVSAKAAAKELARLIKETGREKSIVVVSFSDEIMTEFRNAIPDVATSPGQDSLVNWYLAGGALDSRDVIMQAPPVYEGVEVLTQETFDRAHAENRAVWVWMNDSAQETTEFYNKLVALGADGLLISSPTKAPEPSNAS</sequence>
<dbReference type="PANTHER" id="PTHR46211:SF14">
    <property type="entry name" value="GLYCEROPHOSPHODIESTER PHOSPHODIESTERASE"/>
    <property type="match status" value="1"/>
</dbReference>
<feature type="domain" description="GP-PDE" evidence="2">
    <location>
        <begin position="115"/>
        <end position="396"/>
    </location>
</feature>
<dbReference type="Pfam" id="PF03009">
    <property type="entry name" value="GDPD"/>
    <property type="match status" value="1"/>
</dbReference>
<protein>
    <submittedName>
        <fullName evidence="3">Unannotated protein</fullName>
    </submittedName>
</protein>
<dbReference type="AlphaFoldDB" id="A0A6J6QX71"/>